<name>V5WLX9_9SPIO</name>
<dbReference type="Pfam" id="PF00011">
    <property type="entry name" value="HSP20"/>
    <property type="match status" value="1"/>
</dbReference>
<dbReference type="Proteomes" id="UP000018680">
    <property type="component" value="Chromosome"/>
</dbReference>
<dbReference type="STRING" id="1307761.L21SP2_3308"/>
<evidence type="ECO:0000313" key="5">
    <source>
        <dbReference type="Proteomes" id="UP000018680"/>
    </source>
</evidence>
<dbReference type="KEGG" id="slr:L21SP2_3308"/>
<evidence type="ECO:0000256" key="2">
    <source>
        <dbReference type="RuleBase" id="RU003616"/>
    </source>
</evidence>
<dbReference type="Gene3D" id="2.60.40.790">
    <property type="match status" value="1"/>
</dbReference>
<organism evidence="4 5">
    <name type="scientific">Salinispira pacifica</name>
    <dbReference type="NCBI Taxonomy" id="1307761"/>
    <lineage>
        <taxon>Bacteria</taxon>
        <taxon>Pseudomonadati</taxon>
        <taxon>Spirochaetota</taxon>
        <taxon>Spirochaetia</taxon>
        <taxon>Spirochaetales</taxon>
        <taxon>Spirochaetaceae</taxon>
        <taxon>Salinispira</taxon>
    </lineage>
</organism>
<dbReference type="EMBL" id="CP006939">
    <property type="protein sequence ID" value="AHC16648.1"/>
    <property type="molecule type" value="Genomic_DNA"/>
</dbReference>
<dbReference type="SUPFAM" id="SSF49764">
    <property type="entry name" value="HSP20-like chaperones"/>
    <property type="match status" value="1"/>
</dbReference>
<dbReference type="InterPro" id="IPR031107">
    <property type="entry name" value="Small_HSP"/>
</dbReference>
<evidence type="ECO:0000256" key="1">
    <source>
        <dbReference type="PROSITE-ProRule" id="PRU00285"/>
    </source>
</evidence>
<sequence>MNTVVRYRNGRGLANQMDELFNSVFYATPEQRMRKPAVDVREEDDRYIVEAELPGMSDADIDITIDDGKLKIENRKQEPEDEQKATQSEATYLLKERREMNFSRSFGLPRDVDQEQISANFTNGLLTLTLPKAEEAKPRQIKIS</sequence>
<dbReference type="PROSITE" id="PS01031">
    <property type="entry name" value="SHSP"/>
    <property type="match status" value="1"/>
</dbReference>
<dbReference type="RefSeq" id="WP_024269538.1">
    <property type="nucleotide sequence ID" value="NC_023035.1"/>
</dbReference>
<dbReference type="InterPro" id="IPR002068">
    <property type="entry name" value="A-crystallin/Hsp20_dom"/>
</dbReference>
<protein>
    <submittedName>
        <fullName evidence="4">Heat shock protein Hsp20</fullName>
    </submittedName>
</protein>
<proteinExistence type="inferred from homology"/>
<dbReference type="InterPro" id="IPR008978">
    <property type="entry name" value="HSP20-like_chaperone"/>
</dbReference>
<comment type="similarity">
    <text evidence="1 2">Belongs to the small heat shock protein (HSP20) family.</text>
</comment>
<evidence type="ECO:0000259" key="3">
    <source>
        <dbReference type="PROSITE" id="PS01031"/>
    </source>
</evidence>
<accession>V5WLX9</accession>
<reference evidence="4 5" key="1">
    <citation type="journal article" date="2015" name="Stand. Genomic Sci.">
        <title>Complete genome sequence and description of Salinispira pacifica gen. nov., sp. nov., a novel spirochaete isolated form a hypersaline microbial mat.</title>
        <authorList>
            <person name="Ben Hania W."/>
            <person name="Joseph M."/>
            <person name="Schumann P."/>
            <person name="Bunk B."/>
            <person name="Fiebig A."/>
            <person name="Sproer C."/>
            <person name="Klenk H.P."/>
            <person name="Fardeau M.L."/>
            <person name="Spring S."/>
        </authorList>
    </citation>
    <scope>NUCLEOTIDE SEQUENCE [LARGE SCALE GENOMIC DNA]</scope>
    <source>
        <strain evidence="4 5">L21-RPul-D2</strain>
    </source>
</reference>
<gene>
    <name evidence="4" type="ORF">L21SP2_3308</name>
</gene>
<evidence type="ECO:0000313" key="4">
    <source>
        <dbReference type="EMBL" id="AHC16648.1"/>
    </source>
</evidence>
<dbReference type="HOGENOM" id="CLU_046737_8_4_12"/>
<feature type="domain" description="SHSP" evidence="3">
    <location>
        <begin position="28"/>
        <end position="144"/>
    </location>
</feature>
<dbReference type="OrthoDB" id="327485at2"/>
<dbReference type="PANTHER" id="PTHR11527">
    <property type="entry name" value="HEAT-SHOCK PROTEIN 20 FAMILY MEMBER"/>
    <property type="match status" value="1"/>
</dbReference>
<dbReference type="eggNOG" id="COG0071">
    <property type="taxonomic scope" value="Bacteria"/>
</dbReference>
<keyword evidence="4" id="KW-0346">Stress response</keyword>
<keyword evidence="5" id="KW-1185">Reference proteome</keyword>
<dbReference type="AlphaFoldDB" id="V5WLX9"/>